<dbReference type="PROSITE" id="PS51318">
    <property type="entry name" value="TAT"/>
    <property type="match status" value="1"/>
</dbReference>
<feature type="domain" description="Amidohydrolase-related" evidence="2">
    <location>
        <begin position="43"/>
        <end position="282"/>
    </location>
</feature>
<reference evidence="3" key="1">
    <citation type="submission" date="2009-09" db="EMBL/GenBank/DDBJ databases">
        <authorList>
            <person name="Weinstock G."/>
            <person name="Sodergren E."/>
            <person name="Clifton S."/>
            <person name="Fulton L."/>
            <person name="Fulton B."/>
            <person name="Courtney L."/>
            <person name="Fronick C."/>
            <person name="Harrison M."/>
            <person name="Strong C."/>
            <person name="Farmer C."/>
            <person name="Delahaunty K."/>
            <person name="Markovic C."/>
            <person name="Hall O."/>
            <person name="Minx P."/>
            <person name="Tomlinson C."/>
            <person name="Mitreva M."/>
            <person name="Nelson J."/>
            <person name="Hou S."/>
            <person name="Wollam A."/>
            <person name="Pepin K.H."/>
            <person name="Johnson M."/>
            <person name="Bhonagiri V."/>
            <person name="Nash W.E."/>
            <person name="Warren W."/>
            <person name="Chinwalla A."/>
            <person name="Mardis E.R."/>
            <person name="Wilson R.K."/>
        </authorList>
    </citation>
    <scope>NUCLEOTIDE SEQUENCE [LARGE SCALE GENOMIC DNA]</scope>
    <source>
        <strain evidence="3">DSM 20544</strain>
    </source>
</reference>
<protein>
    <submittedName>
        <fullName evidence="3">Tat pathway signal sequence domain protein</fullName>
    </submittedName>
</protein>
<proteinExistence type="predicted"/>
<dbReference type="EMBL" id="ABWK02000025">
    <property type="protein sequence ID" value="EEX67789.1"/>
    <property type="molecule type" value="Genomic_DNA"/>
</dbReference>
<dbReference type="AlphaFoldDB" id="C9KQL3"/>
<evidence type="ECO:0000313" key="4">
    <source>
        <dbReference type="Proteomes" id="UP000003671"/>
    </source>
</evidence>
<dbReference type="PATRIC" id="fig|500635.8.peg.2133"/>
<dbReference type="eggNOG" id="COG2159">
    <property type="taxonomic scope" value="Bacteria"/>
</dbReference>
<dbReference type="GO" id="GO:0016831">
    <property type="term" value="F:carboxy-lyase activity"/>
    <property type="evidence" value="ECO:0007669"/>
    <property type="project" value="InterPro"/>
</dbReference>
<dbReference type="InterPro" id="IPR032465">
    <property type="entry name" value="ACMSD"/>
</dbReference>
<evidence type="ECO:0000256" key="1">
    <source>
        <dbReference type="ARBA" id="ARBA00023239"/>
    </source>
</evidence>
<organism evidence="3 4">
    <name type="scientific">Mitsuokella multacida DSM 20544</name>
    <dbReference type="NCBI Taxonomy" id="500635"/>
    <lineage>
        <taxon>Bacteria</taxon>
        <taxon>Bacillati</taxon>
        <taxon>Bacillota</taxon>
        <taxon>Negativicutes</taxon>
        <taxon>Selenomonadales</taxon>
        <taxon>Selenomonadaceae</taxon>
        <taxon>Mitsuokella</taxon>
    </lineage>
</organism>
<dbReference type="InterPro" id="IPR006680">
    <property type="entry name" value="Amidohydro-rel"/>
</dbReference>
<dbReference type="NCBIfam" id="TIGR01409">
    <property type="entry name" value="TAT_signal_seq"/>
    <property type="match status" value="1"/>
</dbReference>
<accession>C9KQL3</accession>
<keyword evidence="4" id="KW-1185">Reference proteome</keyword>
<sequence>MTMTRREFVKAAGIICAAAVAGDMDTLAMAAETAEKEEGSMVIDGHVHVWTAEGENERAKVENIVKAMDANGIDKVVCFPFAAGLEKQRKMAELIKPYGDRFYPLAFINPNEKDAKEQLLYCLDELGFHGMKLHPWFGNFSLANIELLRPTMEVLNERGLYTVIHCTSDDARMHPIMFEKLGLAFPNVAIQMAHMGEVMAGEYAIDVAKRVPNVYVDTSITSYMAVIHAHEQIVDKTVMGCDFPFYRFEMEIQKQKLAAEELHDVEGMRKIMGENLARVLHLK</sequence>
<dbReference type="Gene3D" id="3.20.20.140">
    <property type="entry name" value="Metal-dependent hydrolases"/>
    <property type="match status" value="1"/>
</dbReference>
<evidence type="ECO:0000313" key="3">
    <source>
        <dbReference type="EMBL" id="EEX67789.1"/>
    </source>
</evidence>
<dbReference type="InterPro" id="IPR032466">
    <property type="entry name" value="Metal_Hydrolase"/>
</dbReference>
<dbReference type="HOGENOM" id="CLU_044590_6_2_9"/>
<dbReference type="SUPFAM" id="SSF51556">
    <property type="entry name" value="Metallo-dependent hydrolases"/>
    <property type="match status" value="1"/>
</dbReference>
<dbReference type="STRING" id="500635.MITSMUL_05532"/>
<dbReference type="GO" id="GO:0016787">
    <property type="term" value="F:hydrolase activity"/>
    <property type="evidence" value="ECO:0007669"/>
    <property type="project" value="InterPro"/>
</dbReference>
<dbReference type="GO" id="GO:0019748">
    <property type="term" value="P:secondary metabolic process"/>
    <property type="evidence" value="ECO:0007669"/>
    <property type="project" value="TreeGrafter"/>
</dbReference>
<name>C9KQL3_9FIRM</name>
<dbReference type="InterPro" id="IPR019546">
    <property type="entry name" value="TAT_signal_bac_arc"/>
</dbReference>
<dbReference type="Pfam" id="PF04909">
    <property type="entry name" value="Amidohydro_2"/>
    <property type="match status" value="1"/>
</dbReference>
<dbReference type="InterPro" id="IPR006311">
    <property type="entry name" value="TAT_signal"/>
</dbReference>
<comment type="caution">
    <text evidence="3">The sequence shown here is derived from an EMBL/GenBank/DDBJ whole genome shotgun (WGS) entry which is preliminary data.</text>
</comment>
<keyword evidence="1" id="KW-0456">Lyase</keyword>
<evidence type="ECO:0000259" key="2">
    <source>
        <dbReference type="Pfam" id="PF04909"/>
    </source>
</evidence>
<dbReference type="Proteomes" id="UP000003671">
    <property type="component" value="Unassembled WGS sequence"/>
</dbReference>
<gene>
    <name evidence="3" type="ORF">MITSMUL_05532</name>
</gene>
<dbReference type="PANTHER" id="PTHR21240">
    <property type="entry name" value="2-AMINO-3-CARBOXYLMUCONATE-6-SEMIALDEHYDE DECARBOXYLASE"/>
    <property type="match status" value="1"/>
</dbReference>
<dbReference type="PANTHER" id="PTHR21240:SF28">
    <property type="entry name" value="ISO-OROTATE DECARBOXYLASE (EUROFUNG)"/>
    <property type="match status" value="1"/>
</dbReference>
<dbReference type="GO" id="GO:0005737">
    <property type="term" value="C:cytoplasm"/>
    <property type="evidence" value="ECO:0007669"/>
    <property type="project" value="TreeGrafter"/>
</dbReference>